<protein>
    <submittedName>
        <fullName evidence="2">Uncharacterized protein</fullName>
    </submittedName>
</protein>
<reference evidence="2" key="1">
    <citation type="submission" date="2020-02" db="EMBL/GenBank/DDBJ databases">
        <authorList>
            <person name="Meier V. D."/>
        </authorList>
    </citation>
    <scope>NUCLEOTIDE SEQUENCE</scope>
    <source>
        <strain evidence="2">AVDCRST_MAG88</strain>
    </source>
</reference>
<name>A0A6J4VUI1_9BACT</name>
<feature type="non-terminal residue" evidence="2">
    <location>
        <position position="1"/>
    </location>
</feature>
<dbReference type="AlphaFoldDB" id="A0A6J4VUI1"/>
<feature type="compositionally biased region" description="Basic residues" evidence="1">
    <location>
        <begin position="7"/>
        <end position="32"/>
    </location>
</feature>
<evidence type="ECO:0000256" key="1">
    <source>
        <dbReference type="SAM" id="MobiDB-lite"/>
    </source>
</evidence>
<feature type="compositionally biased region" description="Basic and acidic residues" evidence="1">
    <location>
        <begin position="37"/>
        <end position="49"/>
    </location>
</feature>
<feature type="region of interest" description="Disordered" evidence="1">
    <location>
        <begin position="1"/>
        <end position="49"/>
    </location>
</feature>
<organism evidence="2">
    <name type="scientific">uncultured Thermomicrobiales bacterium</name>
    <dbReference type="NCBI Taxonomy" id="1645740"/>
    <lineage>
        <taxon>Bacteria</taxon>
        <taxon>Pseudomonadati</taxon>
        <taxon>Thermomicrobiota</taxon>
        <taxon>Thermomicrobia</taxon>
        <taxon>Thermomicrobiales</taxon>
        <taxon>environmental samples</taxon>
    </lineage>
</organism>
<feature type="non-terminal residue" evidence="2">
    <location>
        <position position="49"/>
    </location>
</feature>
<sequence>CDDLRVPRHRLPRRGPATRRSRWRRGPARPRLGRALISRDSRPASRERH</sequence>
<evidence type="ECO:0000313" key="2">
    <source>
        <dbReference type="EMBL" id="CAA9588429.1"/>
    </source>
</evidence>
<gene>
    <name evidence="2" type="ORF">AVDCRST_MAG88-4388</name>
</gene>
<accession>A0A6J4VUI1</accession>
<dbReference type="EMBL" id="CADCWM010001106">
    <property type="protein sequence ID" value="CAA9588429.1"/>
    <property type="molecule type" value="Genomic_DNA"/>
</dbReference>
<proteinExistence type="predicted"/>